<evidence type="ECO:0000256" key="3">
    <source>
        <dbReference type="ARBA" id="ARBA00022793"/>
    </source>
</evidence>
<dbReference type="PROSITE" id="PS00392">
    <property type="entry name" value="DDC_GAD_HDC_YDC"/>
    <property type="match status" value="1"/>
</dbReference>
<comment type="cofactor">
    <cofactor evidence="1 6">
        <name>pyridoxal 5'-phosphate</name>
        <dbReference type="ChEBI" id="CHEBI:597326"/>
    </cofactor>
</comment>
<reference evidence="7 8" key="1">
    <citation type="submission" date="2023-07" db="EMBL/GenBank/DDBJ databases">
        <title>Sorghum-associated microbial communities from plants grown in Nebraska, USA.</title>
        <authorList>
            <person name="Schachtman D."/>
        </authorList>
    </citation>
    <scope>NUCLEOTIDE SEQUENCE [LARGE SCALE GENOMIC DNA]</scope>
    <source>
        <strain evidence="7 8">BE187</strain>
    </source>
</reference>
<sequence length="467" mass="50475">MSGPDSTRSELLAAADRAAEFLKRRRTSPVTGKASAAELREHLEIYDFAAPRPVLDVVDDVFELLERAAVRSDHPRYFGLFNPPALPAGIVGDLVAATVNPQLAVWSHAPAAAEIERKVLQWFGSLIGWDAAGTAGTFTSGGTEANHTALLAALARRYPKWAKDGVAGLGGKRPAIYVSSEAHLAWIKIARNAGLGRDAVRLVQPPGGLRLDGGSVEEAIRRERHFDPVLIVATAGTTAHGAIDDIRGLDVVARRHQAHLHVDAAWAGGGLLNDKVRDELAGVELADSVTIDPHKWLAVPMGAGMYLARDWSPLETAFGVSTGYMPSASVEYRDPYIHSLQWSRRFIGLKLFMALATIGHQGYSSIIEEQLVLGRTLRSQLLARGWRVLNETPLPLVCFAPALTKGDEDVAVRAIESYVVGSGKAWLSSVSLRGKLALRACITSYESTAQDVHELLDLLDEARLHLP</sequence>
<dbReference type="InterPro" id="IPR010977">
    <property type="entry name" value="Aromatic_deC"/>
</dbReference>
<keyword evidence="8" id="KW-1185">Reference proteome</keyword>
<keyword evidence="5 6" id="KW-0456">Lyase</keyword>
<dbReference type="InterPro" id="IPR015421">
    <property type="entry name" value="PyrdxlP-dep_Trfase_major"/>
</dbReference>
<evidence type="ECO:0000256" key="6">
    <source>
        <dbReference type="RuleBase" id="RU000382"/>
    </source>
</evidence>
<dbReference type="InterPro" id="IPR002129">
    <property type="entry name" value="PyrdxlP-dep_de-COase"/>
</dbReference>
<dbReference type="Pfam" id="PF00282">
    <property type="entry name" value="Pyridoxal_deC"/>
    <property type="match status" value="1"/>
</dbReference>
<keyword evidence="3" id="KW-0210">Decarboxylase</keyword>
<dbReference type="RefSeq" id="WP_310050996.1">
    <property type="nucleotide sequence ID" value="NZ_JAVDVW010000001.1"/>
</dbReference>
<dbReference type="InterPro" id="IPR015424">
    <property type="entry name" value="PyrdxlP-dep_Trfase"/>
</dbReference>
<evidence type="ECO:0000313" key="7">
    <source>
        <dbReference type="EMBL" id="MDR7097807.1"/>
    </source>
</evidence>
<dbReference type="Proteomes" id="UP001267878">
    <property type="component" value="Unassembled WGS sequence"/>
</dbReference>
<comment type="caution">
    <text evidence="7">The sequence shown here is derived from an EMBL/GenBank/DDBJ whole genome shotgun (WGS) entry which is preliminary data.</text>
</comment>
<dbReference type="PANTHER" id="PTHR11999">
    <property type="entry name" value="GROUP II PYRIDOXAL-5-PHOSPHATE DECARBOXYLASE"/>
    <property type="match status" value="1"/>
</dbReference>
<dbReference type="Gene3D" id="3.90.1150.10">
    <property type="entry name" value="Aspartate Aminotransferase, domain 1"/>
    <property type="match status" value="1"/>
</dbReference>
<evidence type="ECO:0000256" key="5">
    <source>
        <dbReference type="ARBA" id="ARBA00023239"/>
    </source>
</evidence>
<organism evidence="7 8">
    <name type="scientific">Agrilutibacter niabensis</name>
    <dbReference type="NCBI Taxonomy" id="380628"/>
    <lineage>
        <taxon>Bacteria</taxon>
        <taxon>Pseudomonadati</taxon>
        <taxon>Pseudomonadota</taxon>
        <taxon>Gammaproteobacteria</taxon>
        <taxon>Lysobacterales</taxon>
        <taxon>Lysobacteraceae</taxon>
        <taxon>Agrilutibacter</taxon>
    </lineage>
</organism>
<evidence type="ECO:0000256" key="2">
    <source>
        <dbReference type="ARBA" id="ARBA00009533"/>
    </source>
</evidence>
<name>A0ABU1VK13_9GAMM</name>
<gene>
    <name evidence="7" type="ORF">J2X04_000154</name>
</gene>
<dbReference type="InterPro" id="IPR015422">
    <property type="entry name" value="PyrdxlP-dep_Trfase_small"/>
</dbReference>
<dbReference type="InterPro" id="IPR021115">
    <property type="entry name" value="Pyridoxal-P_BS"/>
</dbReference>
<dbReference type="SUPFAM" id="SSF53383">
    <property type="entry name" value="PLP-dependent transferases"/>
    <property type="match status" value="1"/>
</dbReference>
<evidence type="ECO:0000256" key="4">
    <source>
        <dbReference type="ARBA" id="ARBA00022898"/>
    </source>
</evidence>
<protein>
    <submittedName>
        <fullName evidence="7">Glutamate/tyrosine decarboxylase-like PLP-dependent enzyme</fullName>
    </submittedName>
</protein>
<evidence type="ECO:0000313" key="8">
    <source>
        <dbReference type="Proteomes" id="UP001267878"/>
    </source>
</evidence>
<dbReference type="Gene3D" id="3.90.1150.170">
    <property type="match status" value="1"/>
</dbReference>
<accession>A0ABU1VK13</accession>
<dbReference type="Gene3D" id="3.40.640.10">
    <property type="entry name" value="Type I PLP-dependent aspartate aminotransferase-like (Major domain)"/>
    <property type="match status" value="1"/>
</dbReference>
<dbReference type="EMBL" id="JAVDVW010000001">
    <property type="protein sequence ID" value="MDR7097807.1"/>
    <property type="molecule type" value="Genomic_DNA"/>
</dbReference>
<keyword evidence="4 6" id="KW-0663">Pyridoxal phosphate</keyword>
<dbReference type="PANTHER" id="PTHR11999:SF70">
    <property type="entry name" value="MIP05841P"/>
    <property type="match status" value="1"/>
</dbReference>
<comment type="similarity">
    <text evidence="2 6">Belongs to the group II decarboxylase family.</text>
</comment>
<proteinExistence type="inferred from homology"/>
<evidence type="ECO:0000256" key="1">
    <source>
        <dbReference type="ARBA" id="ARBA00001933"/>
    </source>
</evidence>